<accession>A0ABR1ZEV7</accession>
<gene>
    <name evidence="1" type="ORF">V6N12_042773</name>
</gene>
<dbReference type="EMBL" id="JBBPBM010002391">
    <property type="protein sequence ID" value="KAK8478918.1"/>
    <property type="molecule type" value="Genomic_DNA"/>
</dbReference>
<name>A0ABR1ZEV7_9ROSI</name>
<organism evidence="1 2">
    <name type="scientific">Hibiscus sabdariffa</name>
    <name type="common">roselle</name>
    <dbReference type="NCBI Taxonomy" id="183260"/>
    <lineage>
        <taxon>Eukaryota</taxon>
        <taxon>Viridiplantae</taxon>
        <taxon>Streptophyta</taxon>
        <taxon>Embryophyta</taxon>
        <taxon>Tracheophyta</taxon>
        <taxon>Spermatophyta</taxon>
        <taxon>Magnoliopsida</taxon>
        <taxon>eudicotyledons</taxon>
        <taxon>Gunneridae</taxon>
        <taxon>Pentapetalae</taxon>
        <taxon>rosids</taxon>
        <taxon>malvids</taxon>
        <taxon>Malvales</taxon>
        <taxon>Malvaceae</taxon>
        <taxon>Malvoideae</taxon>
        <taxon>Hibiscus</taxon>
    </lineage>
</organism>
<proteinExistence type="predicted"/>
<protein>
    <submittedName>
        <fullName evidence="1">Uncharacterized protein</fullName>
    </submittedName>
</protein>
<sequence>MATIPEKETYIEEHQEGGLVWKVNSLWEDSKRTNLRVTEISMVSEEWMQNEEIGLVARDKEDVRYYGMNGECSRMGQLACIPFEAEIQPQIRSMKIIDEITNGSGKVVGGSEWIIDEIRFS</sequence>
<dbReference type="Proteomes" id="UP001472677">
    <property type="component" value="Unassembled WGS sequence"/>
</dbReference>
<evidence type="ECO:0000313" key="1">
    <source>
        <dbReference type="EMBL" id="KAK8478918.1"/>
    </source>
</evidence>
<comment type="caution">
    <text evidence="1">The sequence shown here is derived from an EMBL/GenBank/DDBJ whole genome shotgun (WGS) entry which is preliminary data.</text>
</comment>
<reference evidence="1 2" key="1">
    <citation type="journal article" date="2024" name="G3 (Bethesda)">
        <title>Genome assembly of Hibiscus sabdariffa L. provides insights into metabolisms of medicinal natural products.</title>
        <authorList>
            <person name="Kim T."/>
        </authorList>
    </citation>
    <scope>NUCLEOTIDE SEQUENCE [LARGE SCALE GENOMIC DNA]</scope>
    <source>
        <strain evidence="1">TK-2024</strain>
        <tissue evidence="1">Old leaves</tissue>
    </source>
</reference>
<keyword evidence="2" id="KW-1185">Reference proteome</keyword>
<evidence type="ECO:0000313" key="2">
    <source>
        <dbReference type="Proteomes" id="UP001472677"/>
    </source>
</evidence>